<proteinExistence type="predicted"/>
<evidence type="ECO:0000313" key="5">
    <source>
        <dbReference type="EMBL" id="SNY99654.1"/>
    </source>
</evidence>
<evidence type="ECO:0000259" key="4">
    <source>
        <dbReference type="PROSITE" id="PS01124"/>
    </source>
</evidence>
<dbReference type="PRINTS" id="PR00032">
    <property type="entry name" value="HTHARAC"/>
</dbReference>
<dbReference type="PANTHER" id="PTHR43280:SF28">
    <property type="entry name" value="HTH-TYPE TRANSCRIPTIONAL ACTIVATOR RHAS"/>
    <property type="match status" value="1"/>
</dbReference>
<sequence length="283" mass="31898">MSFVIHTDLVSLFRSLVTGLQPFAIAQDVELIFESSSKSLLAKYNPEEILSEITMLLSRIVTFTPQLHQVKVALSGFDQNGDQCILTVENSGVDLSKIGEIISTVSRNLSVEKLKQGTRFVVLIPIMTNPLTKDELECNDNLLPKSYPMYFSAVSKRLSVHFSNTENMEKAAYLRDSGEGVFLRKVNAVIHSNMADSDFKVDALASAMALSRTQLFRKIKNLTRMSPQQYLRYVRLEKAKKLLQSKDKDMNVGEVGYEVGFVSKSHFTRSFQNEFGFNPSDFI</sequence>
<dbReference type="SMART" id="SM00342">
    <property type="entry name" value="HTH_ARAC"/>
    <property type="match status" value="1"/>
</dbReference>
<dbReference type="InterPro" id="IPR009057">
    <property type="entry name" value="Homeodomain-like_sf"/>
</dbReference>
<dbReference type="PANTHER" id="PTHR43280">
    <property type="entry name" value="ARAC-FAMILY TRANSCRIPTIONAL REGULATOR"/>
    <property type="match status" value="1"/>
</dbReference>
<feature type="domain" description="HTH araC/xylS-type" evidence="4">
    <location>
        <begin position="184"/>
        <end position="283"/>
    </location>
</feature>
<evidence type="ECO:0000256" key="1">
    <source>
        <dbReference type="ARBA" id="ARBA00023015"/>
    </source>
</evidence>
<keyword evidence="2 5" id="KW-0238">DNA-binding</keyword>
<protein>
    <submittedName>
        <fullName evidence="5">AraC-type DNA-binding protein</fullName>
    </submittedName>
</protein>
<dbReference type="GO" id="GO:0043565">
    <property type="term" value="F:sequence-specific DNA binding"/>
    <property type="evidence" value="ECO:0007669"/>
    <property type="project" value="InterPro"/>
</dbReference>
<dbReference type="InterPro" id="IPR018062">
    <property type="entry name" value="HTH_AraC-typ_CS"/>
</dbReference>
<evidence type="ECO:0000256" key="2">
    <source>
        <dbReference type="ARBA" id="ARBA00023125"/>
    </source>
</evidence>
<dbReference type="OrthoDB" id="135231at2"/>
<dbReference type="InterPro" id="IPR020449">
    <property type="entry name" value="Tscrpt_reg_AraC-type_HTH"/>
</dbReference>
<dbReference type="RefSeq" id="WP_097045135.1">
    <property type="nucleotide sequence ID" value="NZ_OBEH01000002.1"/>
</dbReference>
<reference evidence="6" key="1">
    <citation type="submission" date="2017-09" db="EMBL/GenBank/DDBJ databases">
        <authorList>
            <person name="Varghese N."/>
            <person name="Submissions S."/>
        </authorList>
    </citation>
    <scope>NUCLEOTIDE SEQUENCE [LARGE SCALE GENOMIC DNA]</scope>
    <source>
        <strain evidence="6">DSM 25885</strain>
    </source>
</reference>
<gene>
    <name evidence="5" type="ORF">SAMN06265377_1465</name>
</gene>
<dbReference type="Pfam" id="PF12833">
    <property type="entry name" value="HTH_18"/>
    <property type="match status" value="1"/>
</dbReference>
<name>A0A285MR52_9FLAO</name>
<evidence type="ECO:0000313" key="6">
    <source>
        <dbReference type="Proteomes" id="UP000219048"/>
    </source>
</evidence>
<evidence type="ECO:0000256" key="3">
    <source>
        <dbReference type="ARBA" id="ARBA00023163"/>
    </source>
</evidence>
<keyword evidence="6" id="KW-1185">Reference proteome</keyword>
<dbReference type="AlphaFoldDB" id="A0A285MR52"/>
<dbReference type="EMBL" id="OBEH01000002">
    <property type="protein sequence ID" value="SNY99654.1"/>
    <property type="molecule type" value="Genomic_DNA"/>
</dbReference>
<dbReference type="Proteomes" id="UP000219048">
    <property type="component" value="Unassembled WGS sequence"/>
</dbReference>
<dbReference type="InterPro" id="IPR018060">
    <property type="entry name" value="HTH_AraC"/>
</dbReference>
<accession>A0A285MR52</accession>
<organism evidence="5 6">
    <name type="scientific">Flagellimonas pacifica</name>
    <dbReference type="NCBI Taxonomy" id="1247520"/>
    <lineage>
        <taxon>Bacteria</taxon>
        <taxon>Pseudomonadati</taxon>
        <taxon>Bacteroidota</taxon>
        <taxon>Flavobacteriia</taxon>
        <taxon>Flavobacteriales</taxon>
        <taxon>Flavobacteriaceae</taxon>
        <taxon>Flagellimonas</taxon>
    </lineage>
</organism>
<dbReference type="PROSITE" id="PS00041">
    <property type="entry name" value="HTH_ARAC_FAMILY_1"/>
    <property type="match status" value="1"/>
</dbReference>
<dbReference type="SUPFAM" id="SSF46689">
    <property type="entry name" value="Homeodomain-like"/>
    <property type="match status" value="1"/>
</dbReference>
<keyword evidence="3" id="KW-0804">Transcription</keyword>
<keyword evidence="1" id="KW-0805">Transcription regulation</keyword>
<dbReference type="Gene3D" id="1.10.10.60">
    <property type="entry name" value="Homeodomain-like"/>
    <property type="match status" value="1"/>
</dbReference>
<dbReference type="PROSITE" id="PS01124">
    <property type="entry name" value="HTH_ARAC_FAMILY_2"/>
    <property type="match status" value="1"/>
</dbReference>
<dbReference type="GO" id="GO:0003700">
    <property type="term" value="F:DNA-binding transcription factor activity"/>
    <property type="evidence" value="ECO:0007669"/>
    <property type="project" value="InterPro"/>
</dbReference>